<reference evidence="1 2" key="1">
    <citation type="submission" date="2019-03" db="EMBL/GenBank/DDBJ databases">
        <title>First draft genome of Liparis tanakae, snailfish: a comprehensive survey of snailfish specific genes.</title>
        <authorList>
            <person name="Kim W."/>
            <person name="Song I."/>
            <person name="Jeong J.-H."/>
            <person name="Kim D."/>
            <person name="Kim S."/>
            <person name="Ryu S."/>
            <person name="Song J.Y."/>
            <person name="Lee S.K."/>
        </authorList>
    </citation>
    <scope>NUCLEOTIDE SEQUENCE [LARGE SCALE GENOMIC DNA]</scope>
    <source>
        <tissue evidence="1">Muscle</tissue>
    </source>
</reference>
<accession>A0A4Z2GS70</accession>
<proteinExistence type="predicted"/>
<keyword evidence="2" id="KW-1185">Reference proteome</keyword>
<dbReference type="AlphaFoldDB" id="A0A4Z2GS70"/>
<dbReference type="Proteomes" id="UP000314294">
    <property type="component" value="Unassembled WGS sequence"/>
</dbReference>
<evidence type="ECO:0000313" key="2">
    <source>
        <dbReference type="Proteomes" id="UP000314294"/>
    </source>
</evidence>
<evidence type="ECO:0000313" key="1">
    <source>
        <dbReference type="EMBL" id="TNN56229.1"/>
    </source>
</evidence>
<gene>
    <name evidence="1" type="ORF">EYF80_033522</name>
</gene>
<name>A0A4Z2GS70_9TELE</name>
<sequence length="62" mass="6927">MPRLNEARCGCRDALPASRIDQLCAHKPEEPYMAREPGVHDTEVNVKYLKGALQGKSYIVSL</sequence>
<comment type="caution">
    <text evidence="1">The sequence shown here is derived from an EMBL/GenBank/DDBJ whole genome shotgun (WGS) entry which is preliminary data.</text>
</comment>
<dbReference type="EMBL" id="SRLO01000433">
    <property type="protein sequence ID" value="TNN56229.1"/>
    <property type="molecule type" value="Genomic_DNA"/>
</dbReference>
<protein>
    <submittedName>
        <fullName evidence="1">Uncharacterized protein</fullName>
    </submittedName>
</protein>
<organism evidence="1 2">
    <name type="scientific">Liparis tanakae</name>
    <name type="common">Tanaka's snailfish</name>
    <dbReference type="NCBI Taxonomy" id="230148"/>
    <lineage>
        <taxon>Eukaryota</taxon>
        <taxon>Metazoa</taxon>
        <taxon>Chordata</taxon>
        <taxon>Craniata</taxon>
        <taxon>Vertebrata</taxon>
        <taxon>Euteleostomi</taxon>
        <taxon>Actinopterygii</taxon>
        <taxon>Neopterygii</taxon>
        <taxon>Teleostei</taxon>
        <taxon>Neoteleostei</taxon>
        <taxon>Acanthomorphata</taxon>
        <taxon>Eupercaria</taxon>
        <taxon>Perciformes</taxon>
        <taxon>Cottioidei</taxon>
        <taxon>Cottales</taxon>
        <taxon>Liparidae</taxon>
        <taxon>Liparis</taxon>
    </lineage>
</organism>